<evidence type="ECO:0000313" key="3">
    <source>
        <dbReference type="WBParaSite" id="PEQ_0000737601-mRNA-1"/>
    </source>
</evidence>
<sequence>MVHYLIIDASGFTHMDQMGVMSFKDLAEEMAKKRIEVLITSCRGMYFHVNLCFYSFSSSFHKLSHRILS</sequence>
<proteinExistence type="predicted"/>
<dbReference type="WBParaSite" id="PEQ_0000737601-mRNA-1">
    <property type="protein sequence ID" value="PEQ_0000737601-mRNA-1"/>
    <property type="gene ID" value="PEQ_0000737601"/>
</dbReference>
<dbReference type="InterPro" id="IPR036513">
    <property type="entry name" value="STAS_dom_sf"/>
</dbReference>
<accession>A0A914RM51</accession>
<dbReference type="SUPFAM" id="SSF52091">
    <property type="entry name" value="SpoIIaa-like"/>
    <property type="match status" value="1"/>
</dbReference>
<organism evidence="2 3">
    <name type="scientific">Parascaris equorum</name>
    <name type="common">Equine roundworm</name>
    <dbReference type="NCBI Taxonomy" id="6256"/>
    <lineage>
        <taxon>Eukaryota</taxon>
        <taxon>Metazoa</taxon>
        <taxon>Ecdysozoa</taxon>
        <taxon>Nematoda</taxon>
        <taxon>Chromadorea</taxon>
        <taxon>Rhabditida</taxon>
        <taxon>Spirurina</taxon>
        <taxon>Ascaridomorpha</taxon>
        <taxon>Ascaridoidea</taxon>
        <taxon>Ascarididae</taxon>
        <taxon>Parascaris</taxon>
    </lineage>
</organism>
<keyword evidence="2" id="KW-1185">Reference proteome</keyword>
<dbReference type="Proteomes" id="UP000887564">
    <property type="component" value="Unplaced"/>
</dbReference>
<dbReference type="AlphaFoldDB" id="A0A914RM51"/>
<protein>
    <submittedName>
        <fullName evidence="3">STAS domain-containing protein</fullName>
    </submittedName>
</protein>
<dbReference type="Pfam" id="PF01740">
    <property type="entry name" value="STAS"/>
    <property type="match status" value="1"/>
</dbReference>
<dbReference type="Gene3D" id="3.30.750.24">
    <property type="entry name" value="STAS domain"/>
    <property type="match status" value="1"/>
</dbReference>
<reference evidence="3" key="1">
    <citation type="submission" date="2022-11" db="UniProtKB">
        <authorList>
            <consortium name="WormBaseParasite"/>
        </authorList>
    </citation>
    <scope>IDENTIFICATION</scope>
</reference>
<evidence type="ECO:0000259" key="1">
    <source>
        <dbReference type="PROSITE" id="PS50801"/>
    </source>
</evidence>
<evidence type="ECO:0000313" key="2">
    <source>
        <dbReference type="Proteomes" id="UP000887564"/>
    </source>
</evidence>
<dbReference type="PROSITE" id="PS50801">
    <property type="entry name" value="STAS"/>
    <property type="match status" value="1"/>
</dbReference>
<feature type="domain" description="STAS" evidence="1">
    <location>
        <begin position="1"/>
        <end position="41"/>
    </location>
</feature>
<name>A0A914RM51_PAREQ</name>
<dbReference type="InterPro" id="IPR002645">
    <property type="entry name" value="STAS_dom"/>
</dbReference>